<feature type="compositionally biased region" description="Low complexity" evidence="1">
    <location>
        <begin position="314"/>
        <end position="329"/>
    </location>
</feature>
<feature type="compositionally biased region" description="Gly residues" evidence="1">
    <location>
        <begin position="218"/>
        <end position="230"/>
    </location>
</feature>
<feature type="region of interest" description="Disordered" evidence="1">
    <location>
        <begin position="202"/>
        <end position="341"/>
    </location>
</feature>
<evidence type="ECO:0008006" key="4">
    <source>
        <dbReference type="Google" id="ProtNLM"/>
    </source>
</evidence>
<reference evidence="2 3" key="2">
    <citation type="journal article" date="2019" name="G3 (Bethesda)">
        <title>Hybrid Assembly of the Genome of the Entomopathogenic Nematode Steinernema carpocapsae Identifies the X-Chromosome.</title>
        <authorList>
            <person name="Serra L."/>
            <person name="Macchietto M."/>
            <person name="Macias-Munoz A."/>
            <person name="McGill C.J."/>
            <person name="Rodriguez I.M."/>
            <person name="Rodriguez B."/>
            <person name="Murad R."/>
            <person name="Mortazavi A."/>
        </authorList>
    </citation>
    <scope>NUCLEOTIDE SEQUENCE [LARGE SCALE GENOMIC DNA]</scope>
    <source>
        <strain evidence="2 3">ALL</strain>
    </source>
</reference>
<dbReference type="STRING" id="34508.A0A4U5PG46"/>
<keyword evidence="3" id="KW-1185">Reference proteome</keyword>
<protein>
    <recommendedName>
        <fullName evidence="4">SXP/RAL-2 family protein Ani s 5-like cation-binding domain-containing protein</fullName>
    </recommendedName>
</protein>
<evidence type="ECO:0000256" key="1">
    <source>
        <dbReference type="SAM" id="MobiDB-lite"/>
    </source>
</evidence>
<dbReference type="AlphaFoldDB" id="A0A4U5PG46"/>
<name>A0A4U5PG46_STECR</name>
<evidence type="ECO:0000313" key="3">
    <source>
        <dbReference type="Proteomes" id="UP000298663"/>
    </source>
</evidence>
<sequence length="341" mass="37294">MLSKERLWWVKGLLNTGVPAISQGNPWPNNNGWNWNGGNNPPSPNPNIMSELLQSDKFQEFEKFDNYKVSDTLTKKQAEAKIKVWVNKQNSQDKTRYQNDLNEIDRLYTNMMTVINQGVPSLSQEAQKAIKEIERLHADDSLTLRQQREAARNVFLGISPNVRDELLNFERNVVLSFVKQFGNPIIGGKPVFPNLDWENNGNGWDNNNGNNGWNNGNNGWGNNGSGGNNGWGNPNGNQNQGNNGWNNGNVGWGQNNGEKGGKNGWGNPSQENSGWGSPGNNGWGSQNQGNGGWGQNKGGSTGWSQLGGAGSGNGNNPWGQPNQGNNGWNMNAPKVQAAKKA</sequence>
<dbReference type="EMBL" id="AZBU02000002">
    <property type="protein sequence ID" value="TKR95430.1"/>
    <property type="molecule type" value="Genomic_DNA"/>
</dbReference>
<feature type="compositionally biased region" description="Low complexity" evidence="1">
    <location>
        <begin position="231"/>
        <end position="257"/>
    </location>
</feature>
<evidence type="ECO:0000313" key="2">
    <source>
        <dbReference type="EMBL" id="TKR95430.1"/>
    </source>
</evidence>
<reference evidence="2 3" key="1">
    <citation type="journal article" date="2015" name="Genome Biol.">
        <title>Comparative genomics of Steinernema reveals deeply conserved gene regulatory networks.</title>
        <authorList>
            <person name="Dillman A.R."/>
            <person name="Macchietto M."/>
            <person name="Porter C.F."/>
            <person name="Rogers A."/>
            <person name="Williams B."/>
            <person name="Antoshechkin I."/>
            <person name="Lee M.M."/>
            <person name="Goodwin Z."/>
            <person name="Lu X."/>
            <person name="Lewis E.E."/>
            <person name="Goodrich-Blair H."/>
            <person name="Stock S.P."/>
            <person name="Adams B.J."/>
            <person name="Sternberg P.W."/>
            <person name="Mortazavi A."/>
        </authorList>
    </citation>
    <scope>NUCLEOTIDE SEQUENCE [LARGE SCALE GENOMIC DNA]</scope>
    <source>
        <strain evidence="2 3">ALL</strain>
    </source>
</reference>
<feature type="compositionally biased region" description="Low complexity" evidence="1">
    <location>
        <begin position="202"/>
        <end position="217"/>
    </location>
</feature>
<accession>A0A4U5PG46</accession>
<comment type="caution">
    <text evidence="2">The sequence shown here is derived from an EMBL/GenBank/DDBJ whole genome shotgun (WGS) entry which is preliminary data.</text>
</comment>
<dbReference type="Proteomes" id="UP000298663">
    <property type="component" value="Unassembled WGS sequence"/>
</dbReference>
<organism evidence="2 3">
    <name type="scientific">Steinernema carpocapsae</name>
    <name type="common">Entomopathogenic nematode</name>
    <dbReference type="NCBI Taxonomy" id="34508"/>
    <lineage>
        <taxon>Eukaryota</taxon>
        <taxon>Metazoa</taxon>
        <taxon>Ecdysozoa</taxon>
        <taxon>Nematoda</taxon>
        <taxon>Chromadorea</taxon>
        <taxon>Rhabditida</taxon>
        <taxon>Tylenchina</taxon>
        <taxon>Panagrolaimomorpha</taxon>
        <taxon>Strongyloidoidea</taxon>
        <taxon>Steinernematidae</taxon>
        <taxon>Steinernema</taxon>
    </lineage>
</organism>
<gene>
    <name evidence="2" type="ORF">L596_009600</name>
</gene>
<proteinExistence type="predicted"/>
<feature type="compositionally biased region" description="Gly residues" evidence="1">
    <location>
        <begin position="289"/>
        <end position="313"/>
    </location>
</feature>
<dbReference type="OrthoDB" id="10605125at2759"/>